<dbReference type="PANTHER" id="PTHR24300:SF424">
    <property type="entry name" value="CYTOCHROME P450"/>
    <property type="match status" value="1"/>
</dbReference>
<comment type="similarity">
    <text evidence="2">Belongs to the cytochrome P450 family.</text>
</comment>
<organism evidence="6 7">
    <name type="scientific">Ranitomeya imitator</name>
    <name type="common">mimic poison frog</name>
    <dbReference type="NCBI Taxonomy" id="111125"/>
    <lineage>
        <taxon>Eukaryota</taxon>
        <taxon>Metazoa</taxon>
        <taxon>Chordata</taxon>
        <taxon>Craniata</taxon>
        <taxon>Vertebrata</taxon>
        <taxon>Euteleostomi</taxon>
        <taxon>Amphibia</taxon>
        <taxon>Batrachia</taxon>
        <taxon>Anura</taxon>
        <taxon>Neobatrachia</taxon>
        <taxon>Hyloidea</taxon>
        <taxon>Dendrobatidae</taxon>
        <taxon>Dendrobatinae</taxon>
        <taxon>Ranitomeya</taxon>
    </lineage>
</organism>
<comment type="cofactor">
    <cofactor evidence="1">
        <name>heme</name>
        <dbReference type="ChEBI" id="CHEBI:30413"/>
    </cofactor>
</comment>
<dbReference type="PRINTS" id="PR00463">
    <property type="entry name" value="EP450I"/>
</dbReference>
<dbReference type="InterPro" id="IPR050182">
    <property type="entry name" value="Cytochrome_P450_fam2"/>
</dbReference>
<proteinExistence type="inferred from homology"/>
<gene>
    <name evidence="6" type="ORF">RIMI_LOCUS21599687</name>
</gene>
<evidence type="ECO:0000256" key="2">
    <source>
        <dbReference type="ARBA" id="ARBA00010617"/>
    </source>
</evidence>
<evidence type="ECO:0000256" key="3">
    <source>
        <dbReference type="ARBA" id="ARBA00022723"/>
    </source>
</evidence>
<accession>A0ABN9MJF0</accession>
<keyword evidence="3" id="KW-0479">Metal-binding</keyword>
<evidence type="ECO:0000256" key="5">
    <source>
        <dbReference type="SAM" id="Phobius"/>
    </source>
</evidence>
<name>A0ABN9MJF0_9NEOB</name>
<dbReference type="Gene3D" id="1.10.630.10">
    <property type="entry name" value="Cytochrome P450"/>
    <property type="match status" value="1"/>
</dbReference>
<reference evidence="6" key="1">
    <citation type="submission" date="2023-07" db="EMBL/GenBank/DDBJ databases">
        <authorList>
            <person name="Stuckert A."/>
        </authorList>
    </citation>
    <scope>NUCLEOTIDE SEQUENCE</scope>
</reference>
<keyword evidence="7" id="KW-1185">Reference proteome</keyword>
<dbReference type="InterPro" id="IPR001128">
    <property type="entry name" value="Cyt_P450"/>
</dbReference>
<feature type="transmembrane region" description="Helical" evidence="5">
    <location>
        <begin position="6"/>
        <end position="24"/>
    </location>
</feature>
<keyword evidence="4" id="KW-0408">Iron</keyword>
<dbReference type="SUPFAM" id="SSF48264">
    <property type="entry name" value="Cytochrome P450"/>
    <property type="match status" value="1"/>
</dbReference>
<evidence type="ECO:0000313" key="6">
    <source>
        <dbReference type="EMBL" id="CAJ0966745.1"/>
    </source>
</evidence>
<keyword evidence="5" id="KW-0472">Membrane</keyword>
<dbReference type="Proteomes" id="UP001176940">
    <property type="component" value="Unassembled WGS sequence"/>
</dbReference>
<keyword evidence="5" id="KW-0812">Transmembrane</keyword>
<dbReference type="InterPro" id="IPR036396">
    <property type="entry name" value="Cyt_P450_sf"/>
</dbReference>
<sequence>MDITWMGILVVTCIIIYSTWDTFYRKRNLPPGPTPLPLVGTLLHIKRGEMVNSLMKLWSQYGSVYTLYFGSRPVVVLCGYEAMKEALIDQGDVFGAGDLYIYWRTLPGDMFYLMDPGHKG</sequence>
<comment type="caution">
    <text evidence="6">The sequence shown here is derived from an EMBL/GenBank/DDBJ whole genome shotgun (WGS) entry which is preliminary data.</text>
</comment>
<dbReference type="InterPro" id="IPR002401">
    <property type="entry name" value="Cyt_P450_E_grp-I"/>
</dbReference>
<evidence type="ECO:0000256" key="4">
    <source>
        <dbReference type="ARBA" id="ARBA00023004"/>
    </source>
</evidence>
<keyword evidence="5" id="KW-1133">Transmembrane helix</keyword>
<evidence type="ECO:0000313" key="7">
    <source>
        <dbReference type="Proteomes" id="UP001176940"/>
    </source>
</evidence>
<dbReference type="EMBL" id="CAUEEQ010076575">
    <property type="protein sequence ID" value="CAJ0966745.1"/>
    <property type="molecule type" value="Genomic_DNA"/>
</dbReference>
<evidence type="ECO:0000256" key="1">
    <source>
        <dbReference type="ARBA" id="ARBA00001971"/>
    </source>
</evidence>
<dbReference type="Pfam" id="PF00067">
    <property type="entry name" value="p450"/>
    <property type="match status" value="1"/>
</dbReference>
<dbReference type="PANTHER" id="PTHR24300">
    <property type="entry name" value="CYTOCHROME P450 508A4-RELATED"/>
    <property type="match status" value="1"/>
</dbReference>
<evidence type="ECO:0008006" key="8">
    <source>
        <dbReference type="Google" id="ProtNLM"/>
    </source>
</evidence>
<protein>
    <recommendedName>
        <fullName evidence="8">Cytochrome P450</fullName>
    </recommendedName>
</protein>